<dbReference type="GO" id="GO:0006865">
    <property type="term" value="P:amino acid transport"/>
    <property type="evidence" value="ECO:0007669"/>
    <property type="project" value="TreeGrafter"/>
</dbReference>
<feature type="region of interest" description="Disordered" evidence="4">
    <location>
        <begin position="138"/>
        <end position="300"/>
    </location>
</feature>
<dbReference type="PANTHER" id="PTHR30085:SF6">
    <property type="entry name" value="ABC TRANSPORTER GLUTAMINE-BINDING PROTEIN GLNH"/>
    <property type="match status" value="1"/>
</dbReference>
<evidence type="ECO:0000256" key="1">
    <source>
        <dbReference type="ARBA" id="ARBA00010333"/>
    </source>
</evidence>
<sequence>GRAEDEVRSEDATGVSRRPAGGEVRAAVALRVPRRGRGEAGEAGVAPEGLQEELRVVEPDGVDDVREGSAASPRGAVGGPEEGAGVDMVPPGCLDGPSPPFSGPWGPSPLAGWPVFSVCPVGAEKTDLGLLSIGEINLADNYSSPSPSDPTATSARSSATSFLAEGPASPCPPRSRTDRKPTSHTSAPPPTPPPSTGSSGSGAESEDGEEQSWVGEDRSSDEEEGQECEAKKVEVEVEAEDNDGDSQLNDDRQKSKLVAEKPSGTSSIGGDGGGSAHPVADSHVGDFHPGPRSYDARLAHKLRRDGPRAISSLTASFGDFYSGPGSNEAHSPPAASSTGDNPTSTTELSPPTQLGQKIQEDSGEVPAARADDPKRSIDQNNLGTQARMSSDDDNAESGTAEAHQNPRTASEATAVSRVSDLLPGMAAGLRGARVSFGSRINGLQRSTIGLFLRSGTEGSGEGSGVRRSRGPRVGGRMLRSAFSIHQLLHGRTNNGSLVYDPANPVEATLVLEASVSAAEPMEVYEAKEVSFLEMGYTMCRLSMVCIVLLLAALMTTAILLLTGNNETTLAPTLQPTLSPTIDSRPTLEVIQTRPISSRRLRCGNGRYGATRTFEMCSALAAVVLGDPEAFQHVEFDSKTRWTELDSRRIDLIDDAVHRIEFIGLNETLVQCAQRRLRFGDCNSMYICVGSMTVHHGYVAVTFPSDFYVAVDYVEIGNYLLNGTCNVMTYELTPATVMDLEEKSGQVAYFGVSQLDKFEAPHSIVTRNEMDNDREFGDIATWTIMALIYGEAHNITKDPSKCQPYEELPTNPADLDYMKAVHCVGNYREIMSERLEQTRLKNDERFDDWLRAGDEAVNNLNEGEAMIRETPLVDLEQPPSYGRAVGTLARIRDTELKCGVFVPDNFNSTLEESRGLVGLNVEFCMAVSAAAQNGDRHRCVLTPLLYSNKADAYRALNNGTVDVIAGALWEFKYDFRSSDDLGGVHFSTPYFYGNESNTEDLSAYTLATMDEMVMFSSFVNCVVVAVMEARRRQITEEFYLDMPLSAIFGSDLSWALRDAVKTSGNYGTMMKRNFPEYQLTGDDRDSTRNVLNTGQPMMHVYPGLIGHNIDRSSYCPGGESFAGKRPADQLQSQSLQVSVDERDHLIIAESNNNEGPPSGLL</sequence>
<keyword evidence="6" id="KW-1185">Reference proteome</keyword>
<dbReference type="AlphaFoldDB" id="K0STN1"/>
<evidence type="ECO:0000256" key="3">
    <source>
        <dbReference type="ARBA" id="ARBA00022729"/>
    </source>
</evidence>
<dbReference type="EMBL" id="AGNL01009688">
    <property type="protein sequence ID" value="EJK69703.1"/>
    <property type="molecule type" value="Genomic_DNA"/>
</dbReference>
<keyword evidence="3" id="KW-0732">Signal</keyword>
<feature type="region of interest" description="Disordered" evidence="4">
    <location>
        <begin position="1"/>
        <end position="105"/>
    </location>
</feature>
<keyword evidence="2" id="KW-0813">Transport</keyword>
<evidence type="ECO:0008006" key="7">
    <source>
        <dbReference type="Google" id="ProtNLM"/>
    </source>
</evidence>
<dbReference type="InterPro" id="IPR051455">
    <property type="entry name" value="Bact_solute-bind_prot3"/>
</dbReference>
<feature type="non-terminal residue" evidence="5">
    <location>
        <position position="1"/>
    </location>
</feature>
<feature type="compositionally biased region" description="Basic and acidic residues" evidence="4">
    <location>
        <begin position="52"/>
        <end position="67"/>
    </location>
</feature>
<organism evidence="5 6">
    <name type="scientific">Thalassiosira oceanica</name>
    <name type="common">Marine diatom</name>
    <dbReference type="NCBI Taxonomy" id="159749"/>
    <lineage>
        <taxon>Eukaryota</taxon>
        <taxon>Sar</taxon>
        <taxon>Stramenopiles</taxon>
        <taxon>Ochrophyta</taxon>
        <taxon>Bacillariophyta</taxon>
        <taxon>Coscinodiscophyceae</taxon>
        <taxon>Thalassiosirophycidae</taxon>
        <taxon>Thalassiosirales</taxon>
        <taxon>Thalassiosiraceae</taxon>
        <taxon>Thalassiosira</taxon>
    </lineage>
</organism>
<comment type="caution">
    <text evidence="5">The sequence shown here is derived from an EMBL/GenBank/DDBJ whole genome shotgun (WGS) entry which is preliminary data.</text>
</comment>
<accession>K0STN1</accession>
<dbReference type="eggNOG" id="ENOG502S7TA">
    <property type="taxonomic scope" value="Eukaryota"/>
</dbReference>
<gene>
    <name evidence="5" type="ORF">THAOC_09013</name>
</gene>
<feature type="region of interest" description="Disordered" evidence="4">
    <location>
        <begin position="314"/>
        <end position="414"/>
    </location>
</feature>
<proteinExistence type="inferred from homology"/>
<feature type="compositionally biased region" description="Polar residues" evidence="4">
    <location>
        <begin position="378"/>
        <end position="388"/>
    </location>
</feature>
<evidence type="ECO:0000313" key="6">
    <source>
        <dbReference type="Proteomes" id="UP000266841"/>
    </source>
</evidence>
<feature type="compositionally biased region" description="Basic and acidic residues" evidence="4">
    <location>
        <begin position="249"/>
        <end position="259"/>
    </location>
</feature>
<name>K0STN1_THAOC</name>
<comment type="similarity">
    <text evidence="1">Belongs to the bacterial solute-binding protein 3 family.</text>
</comment>
<evidence type="ECO:0000313" key="5">
    <source>
        <dbReference type="EMBL" id="EJK69703.1"/>
    </source>
</evidence>
<protein>
    <recommendedName>
        <fullName evidence="7">Solute-binding protein family 3/N-terminal domain-containing protein</fullName>
    </recommendedName>
</protein>
<evidence type="ECO:0000256" key="4">
    <source>
        <dbReference type="SAM" id="MobiDB-lite"/>
    </source>
</evidence>
<feature type="compositionally biased region" description="Low complexity" evidence="4">
    <location>
        <begin position="143"/>
        <end position="161"/>
    </location>
</feature>
<evidence type="ECO:0000256" key="2">
    <source>
        <dbReference type="ARBA" id="ARBA00022448"/>
    </source>
</evidence>
<dbReference type="PANTHER" id="PTHR30085">
    <property type="entry name" value="AMINO ACID ABC TRANSPORTER PERMEASE"/>
    <property type="match status" value="1"/>
</dbReference>
<reference evidence="5 6" key="1">
    <citation type="journal article" date="2012" name="Genome Biol.">
        <title>Genome and low-iron response of an oceanic diatom adapted to chronic iron limitation.</title>
        <authorList>
            <person name="Lommer M."/>
            <person name="Specht M."/>
            <person name="Roy A.S."/>
            <person name="Kraemer L."/>
            <person name="Andreson R."/>
            <person name="Gutowska M.A."/>
            <person name="Wolf J."/>
            <person name="Bergner S.V."/>
            <person name="Schilhabel M.B."/>
            <person name="Klostermeier U.C."/>
            <person name="Beiko R.G."/>
            <person name="Rosenstiel P."/>
            <person name="Hippler M."/>
            <person name="Laroche J."/>
        </authorList>
    </citation>
    <scope>NUCLEOTIDE SEQUENCE [LARGE SCALE GENOMIC DNA]</scope>
    <source>
        <strain evidence="5 6">CCMP1005</strain>
    </source>
</reference>
<dbReference type="Proteomes" id="UP000266841">
    <property type="component" value="Unassembled WGS sequence"/>
</dbReference>
<feature type="compositionally biased region" description="Polar residues" evidence="4">
    <location>
        <begin position="324"/>
        <end position="356"/>
    </location>
</feature>
<feature type="compositionally biased region" description="Basic and acidic residues" evidence="4">
    <location>
        <begin position="1"/>
        <end position="11"/>
    </location>
</feature>